<evidence type="ECO:0000256" key="1">
    <source>
        <dbReference type="ARBA" id="ARBA00004370"/>
    </source>
</evidence>
<dbReference type="GO" id="GO:0031966">
    <property type="term" value="C:mitochondrial membrane"/>
    <property type="evidence" value="ECO:0007669"/>
    <property type="project" value="TreeGrafter"/>
</dbReference>
<dbReference type="InterPro" id="IPR005349">
    <property type="entry name" value="TMEM14"/>
</dbReference>
<evidence type="ECO:0000313" key="8">
    <source>
        <dbReference type="Proteomes" id="UP000276991"/>
    </source>
</evidence>
<dbReference type="InterPro" id="IPR044890">
    <property type="entry name" value="TMEM14_sf"/>
</dbReference>
<dbReference type="OrthoDB" id="5620at2759"/>
<feature type="transmembrane region" description="Helical" evidence="6">
    <location>
        <begin position="66"/>
        <end position="83"/>
    </location>
</feature>
<protein>
    <recommendedName>
        <fullName evidence="9">Transmembrane protein 14C</fullName>
    </recommendedName>
</protein>
<sequence>MQNIALEGTVKFNRELVSDLCFFVGECGGRCQLGQDMNMSDLIDLTYAGIIIVGGLVGYFKAGSTVSLAAGLAFGGAAGFAAYFKNNLMLLAVSSGLTLLMGTRFIQSGKIMPSGIITILSFAMVFRCLMRYIHLSKSADDASLQK</sequence>
<dbReference type="Gene3D" id="1.10.10.1740">
    <property type="entry name" value="Transmembrane protein 14-like"/>
    <property type="match status" value="1"/>
</dbReference>
<gene>
    <name evidence="7" type="ORF">NAV_LOCUS460</name>
</gene>
<dbReference type="Proteomes" id="UP000276991">
    <property type="component" value="Unassembled WGS sequence"/>
</dbReference>
<comment type="subcellular location">
    <subcellularLocation>
        <location evidence="1">Membrane</location>
    </subcellularLocation>
</comment>
<evidence type="ECO:0000256" key="5">
    <source>
        <dbReference type="ARBA" id="ARBA00023136"/>
    </source>
</evidence>
<proteinExistence type="inferred from homology"/>
<dbReference type="AlphaFoldDB" id="A0A498S8W4"/>
<dbReference type="GO" id="GO:0070453">
    <property type="term" value="P:regulation of heme biosynthetic process"/>
    <property type="evidence" value="ECO:0007669"/>
    <property type="project" value="TreeGrafter"/>
</dbReference>
<dbReference type="PANTHER" id="PTHR12668:SF43">
    <property type="entry name" value="TRANSMEMBRANE PROTEIN 14 HOMOLOG"/>
    <property type="match status" value="1"/>
</dbReference>
<keyword evidence="5 6" id="KW-0472">Membrane</keyword>
<keyword evidence="4 6" id="KW-1133">Transmembrane helix</keyword>
<evidence type="ECO:0000256" key="4">
    <source>
        <dbReference type="ARBA" id="ARBA00022989"/>
    </source>
</evidence>
<evidence type="ECO:0000256" key="2">
    <source>
        <dbReference type="ARBA" id="ARBA00007590"/>
    </source>
</evidence>
<dbReference type="PANTHER" id="PTHR12668">
    <property type="entry name" value="TRANSMEMBRANE PROTEIN 14, 15"/>
    <property type="match status" value="1"/>
</dbReference>
<name>A0A498S8W4_ACAVI</name>
<evidence type="ECO:0008006" key="9">
    <source>
        <dbReference type="Google" id="ProtNLM"/>
    </source>
</evidence>
<dbReference type="STRING" id="6277.A0A498S8W4"/>
<evidence type="ECO:0000256" key="6">
    <source>
        <dbReference type="SAM" id="Phobius"/>
    </source>
</evidence>
<keyword evidence="8" id="KW-1185">Reference proteome</keyword>
<feature type="transmembrane region" description="Helical" evidence="6">
    <location>
        <begin position="112"/>
        <end position="130"/>
    </location>
</feature>
<organism evidence="7 8">
    <name type="scientific">Acanthocheilonema viteae</name>
    <name type="common">Filarial nematode worm</name>
    <name type="synonym">Dipetalonema viteae</name>
    <dbReference type="NCBI Taxonomy" id="6277"/>
    <lineage>
        <taxon>Eukaryota</taxon>
        <taxon>Metazoa</taxon>
        <taxon>Ecdysozoa</taxon>
        <taxon>Nematoda</taxon>
        <taxon>Chromadorea</taxon>
        <taxon>Rhabditida</taxon>
        <taxon>Spirurina</taxon>
        <taxon>Spiruromorpha</taxon>
        <taxon>Filarioidea</taxon>
        <taxon>Onchocercidae</taxon>
        <taxon>Acanthocheilonema</taxon>
    </lineage>
</organism>
<comment type="similarity">
    <text evidence="2">Belongs to the TMEM14 family.</text>
</comment>
<feature type="transmembrane region" description="Helical" evidence="6">
    <location>
        <begin position="42"/>
        <end position="60"/>
    </location>
</feature>
<dbReference type="Pfam" id="PF03647">
    <property type="entry name" value="Tmemb_14"/>
    <property type="match status" value="1"/>
</dbReference>
<reference evidence="7 8" key="1">
    <citation type="submission" date="2018-08" db="EMBL/GenBank/DDBJ databases">
        <authorList>
            <person name="Laetsch R D."/>
            <person name="Stevens L."/>
            <person name="Kumar S."/>
            <person name="Blaxter L. M."/>
        </authorList>
    </citation>
    <scope>NUCLEOTIDE SEQUENCE [LARGE SCALE GENOMIC DNA]</scope>
</reference>
<keyword evidence="3 6" id="KW-0812">Transmembrane</keyword>
<evidence type="ECO:0000256" key="3">
    <source>
        <dbReference type="ARBA" id="ARBA00022692"/>
    </source>
</evidence>
<dbReference type="EMBL" id="UPTC01000027">
    <property type="protein sequence ID" value="VBB25630.1"/>
    <property type="molecule type" value="Genomic_DNA"/>
</dbReference>
<evidence type="ECO:0000313" key="7">
    <source>
        <dbReference type="EMBL" id="VBB25630.1"/>
    </source>
</evidence>
<accession>A0A498S8W4</accession>